<evidence type="ECO:0000256" key="1">
    <source>
        <dbReference type="ARBA" id="ARBA00022460"/>
    </source>
</evidence>
<feature type="compositionally biased region" description="Polar residues" evidence="4">
    <location>
        <begin position="261"/>
        <end position="292"/>
    </location>
</feature>
<dbReference type="PANTHER" id="PTHR10380:SF119">
    <property type="entry name" value="PROTEIN LETHAL(3)MALIGNANT BLOOD NEOPLASM 1"/>
    <property type="match status" value="1"/>
</dbReference>
<evidence type="ECO:0008006" key="8">
    <source>
        <dbReference type="Google" id="ProtNLM"/>
    </source>
</evidence>
<organism evidence="6 7">
    <name type="scientific">Parnassius mnemosyne</name>
    <name type="common">clouded apollo</name>
    <dbReference type="NCBI Taxonomy" id="213953"/>
    <lineage>
        <taxon>Eukaryota</taxon>
        <taxon>Metazoa</taxon>
        <taxon>Ecdysozoa</taxon>
        <taxon>Arthropoda</taxon>
        <taxon>Hexapoda</taxon>
        <taxon>Insecta</taxon>
        <taxon>Pterygota</taxon>
        <taxon>Neoptera</taxon>
        <taxon>Endopterygota</taxon>
        <taxon>Lepidoptera</taxon>
        <taxon>Glossata</taxon>
        <taxon>Ditrysia</taxon>
        <taxon>Papilionoidea</taxon>
        <taxon>Papilionidae</taxon>
        <taxon>Parnassiinae</taxon>
        <taxon>Parnassini</taxon>
        <taxon>Parnassius</taxon>
        <taxon>Driopa</taxon>
    </lineage>
</organism>
<feature type="signal peptide" evidence="5">
    <location>
        <begin position="1"/>
        <end position="23"/>
    </location>
</feature>
<name>A0AAV1MAZ8_9NEOP</name>
<dbReference type="PROSITE" id="PS51155">
    <property type="entry name" value="CHIT_BIND_RR_2"/>
    <property type="match status" value="2"/>
</dbReference>
<evidence type="ECO:0000256" key="4">
    <source>
        <dbReference type="SAM" id="MobiDB-lite"/>
    </source>
</evidence>
<feature type="compositionally biased region" description="Polar residues" evidence="4">
    <location>
        <begin position="234"/>
        <end position="244"/>
    </location>
</feature>
<dbReference type="InterPro" id="IPR050468">
    <property type="entry name" value="Cuticle_Struct_Prot"/>
</dbReference>
<dbReference type="Proteomes" id="UP001314205">
    <property type="component" value="Unassembled WGS sequence"/>
</dbReference>
<feature type="compositionally biased region" description="Polar residues" evidence="4">
    <location>
        <begin position="111"/>
        <end position="129"/>
    </location>
</feature>
<dbReference type="AlphaFoldDB" id="A0AAV1MAZ8"/>
<comment type="caution">
    <text evidence="6">The sequence shown here is derived from an EMBL/GenBank/DDBJ whole genome shotgun (WGS) entry which is preliminary data.</text>
</comment>
<dbReference type="EMBL" id="CAVLGL010000159">
    <property type="protein sequence ID" value="CAK1604158.1"/>
    <property type="molecule type" value="Genomic_DNA"/>
</dbReference>
<evidence type="ECO:0000256" key="3">
    <source>
        <dbReference type="PROSITE-ProRule" id="PRU00497"/>
    </source>
</evidence>
<keyword evidence="2 5" id="KW-0732">Signal</keyword>
<feature type="compositionally biased region" description="Low complexity" evidence="4">
    <location>
        <begin position="192"/>
        <end position="207"/>
    </location>
</feature>
<protein>
    <recommendedName>
        <fullName evidence="8">Protein lethal(3)malignant blood neoplasm 1</fullName>
    </recommendedName>
</protein>
<gene>
    <name evidence="6" type="ORF">PARMNEM_LOCUS22426</name>
</gene>
<evidence type="ECO:0000256" key="5">
    <source>
        <dbReference type="SAM" id="SignalP"/>
    </source>
</evidence>
<feature type="chain" id="PRO_5043337272" description="Protein lethal(3)malignant blood neoplasm 1" evidence="5">
    <location>
        <begin position="24"/>
        <end position="466"/>
    </location>
</feature>
<feature type="compositionally biased region" description="Polar residues" evidence="4">
    <location>
        <begin position="311"/>
        <end position="322"/>
    </location>
</feature>
<proteinExistence type="predicted"/>
<dbReference type="GO" id="GO:0008010">
    <property type="term" value="F:structural constituent of chitin-based larval cuticle"/>
    <property type="evidence" value="ECO:0007669"/>
    <property type="project" value="TreeGrafter"/>
</dbReference>
<accession>A0AAV1MAZ8</accession>
<dbReference type="PANTHER" id="PTHR10380">
    <property type="entry name" value="CUTICLE PROTEIN"/>
    <property type="match status" value="1"/>
</dbReference>
<feature type="region of interest" description="Disordered" evidence="4">
    <location>
        <begin position="174"/>
        <end position="244"/>
    </location>
</feature>
<sequence>MIEQKMFTFFVCLTICMLQVKCADKYTDENRPYEFGFTIDGEQHRHEKKDENGIIMGEFGFITADGVYHVTVYATDENGGFKILSMKNIRVKPYPTAKTGAEKGRSLEFPPSQQMSMNAAAPTLSTSRQEPQKPGPASLTKSCSHCSIPTTTTQAPFTSNSGVEQIPAISQEPDMLPKYNQGQKNYPKQSAFGSPQSNSQQFGNGQNYPLKQDAELPQKYPQLDQNPGEKYPQQGRSNNGHNYQATAGVAPQIKEQPNYSQQLGNAGLSNPQSHLSNQYQGQNLQSGINRNPKSYDEQSQQQLRPQQQQQYFTGSTSTNSFESSKENSLPKKPILISAQMQIVDKNTDIHYKRPGEKDGLPEGLTKDDMTQLLYTFNYTVGFHGHFEEGYTNGAKQGYYYVTGRNGIRTRIDYVADEHGFRPKITQEVLDLLSDDVPKPETEKDAKYGLKGYEFKWIYYPLDSNRS</sequence>
<dbReference type="GO" id="GO:0062129">
    <property type="term" value="C:chitin-based extracellular matrix"/>
    <property type="evidence" value="ECO:0007669"/>
    <property type="project" value="TreeGrafter"/>
</dbReference>
<dbReference type="Pfam" id="PF00379">
    <property type="entry name" value="Chitin_bind_4"/>
    <property type="match status" value="2"/>
</dbReference>
<evidence type="ECO:0000313" key="6">
    <source>
        <dbReference type="EMBL" id="CAK1604158.1"/>
    </source>
</evidence>
<dbReference type="InterPro" id="IPR000618">
    <property type="entry name" value="Insect_cuticle"/>
</dbReference>
<keyword evidence="7" id="KW-1185">Reference proteome</keyword>
<evidence type="ECO:0000313" key="7">
    <source>
        <dbReference type="Proteomes" id="UP001314205"/>
    </source>
</evidence>
<feature type="region of interest" description="Disordered" evidence="4">
    <location>
        <begin position="261"/>
        <end position="332"/>
    </location>
</feature>
<dbReference type="PROSITE" id="PS00233">
    <property type="entry name" value="CHIT_BIND_RR_1"/>
    <property type="match status" value="1"/>
</dbReference>
<keyword evidence="1 3" id="KW-0193">Cuticle</keyword>
<feature type="region of interest" description="Disordered" evidence="4">
    <location>
        <begin position="96"/>
        <end position="145"/>
    </location>
</feature>
<feature type="compositionally biased region" description="Low complexity" evidence="4">
    <location>
        <begin position="298"/>
        <end position="310"/>
    </location>
</feature>
<reference evidence="6 7" key="1">
    <citation type="submission" date="2023-11" db="EMBL/GenBank/DDBJ databases">
        <authorList>
            <person name="Hedman E."/>
            <person name="Englund M."/>
            <person name="Stromberg M."/>
            <person name="Nyberg Akerstrom W."/>
            <person name="Nylinder S."/>
            <person name="Jareborg N."/>
            <person name="Kallberg Y."/>
            <person name="Kronander E."/>
        </authorList>
    </citation>
    <scope>NUCLEOTIDE SEQUENCE [LARGE SCALE GENOMIC DNA]</scope>
</reference>
<evidence type="ECO:0000256" key="2">
    <source>
        <dbReference type="ARBA" id="ARBA00022729"/>
    </source>
</evidence>
<dbReference type="InterPro" id="IPR031311">
    <property type="entry name" value="CHIT_BIND_RR_consensus"/>
</dbReference>